<organism evidence="1">
    <name type="scientific">viral metagenome</name>
    <dbReference type="NCBI Taxonomy" id="1070528"/>
    <lineage>
        <taxon>unclassified sequences</taxon>
        <taxon>metagenomes</taxon>
        <taxon>organismal metagenomes</taxon>
    </lineage>
</organism>
<name>A0A6C0ARJ8_9ZZZZ</name>
<evidence type="ECO:0000313" key="1">
    <source>
        <dbReference type="EMBL" id="QHS82216.1"/>
    </source>
</evidence>
<accession>A0A6C0ARJ8</accession>
<dbReference type="EMBL" id="MN740763">
    <property type="protein sequence ID" value="QHS82216.1"/>
    <property type="molecule type" value="Genomic_DNA"/>
</dbReference>
<dbReference type="AlphaFoldDB" id="A0A6C0ARJ8"/>
<proteinExistence type="predicted"/>
<reference evidence="1" key="1">
    <citation type="journal article" date="2020" name="Nature">
        <title>Giant virus diversity and host interactions through global metagenomics.</title>
        <authorList>
            <person name="Schulz F."/>
            <person name="Roux S."/>
            <person name="Paez-Espino D."/>
            <person name="Jungbluth S."/>
            <person name="Walsh D.A."/>
            <person name="Denef V.J."/>
            <person name="McMahon K.D."/>
            <person name="Konstantinidis K.T."/>
            <person name="Eloe-Fadrosh E.A."/>
            <person name="Kyrpides N.C."/>
            <person name="Woyke T."/>
        </authorList>
    </citation>
    <scope>NUCLEOTIDE SEQUENCE</scope>
    <source>
        <strain evidence="1">GVMAG-S-1101165-79</strain>
    </source>
</reference>
<protein>
    <submittedName>
        <fullName evidence="1">Uncharacterized protein</fullName>
    </submittedName>
</protein>
<sequence length="60" mass="7440">MDIYFVHFSKKPNLPGRKNIRHCIKNFYRVKPKKKFSICYDKFFVFFLKKYLEIFSTIII</sequence>